<protein>
    <submittedName>
        <fullName evidence="1">Uncharacterized protein</fullName>
    </submittedName>
</protein>
<name>A0AAD7WVQ4_9TELE</name>
<gene>
    <name evidence="1" type="ORF">AAFF_G00180470</name>
</gene>
<comment type="caution">
    <text evidence="1">The sequence shown here is derived from an EMBL/GenBank/DDBJ whole genome shotgun (WGS) entry which is preliminary data.</text>
</comment>
<accession>A0AAD7WVQ4</accession>
<reference evidence="1" key="1">
    <citation type="journal article" date="2023" name="Science">
        <title>Genome structures resolve the early diversification of teleost fishes.</title>
        <authorList>
            <person name="Parey E."/>
            <person name="Louis A."/>
            <person name="Montfort J."/>
            <person name="Bouchez O."/>
            <person name="Roques C."/>
            <person name="Iampietro C."/>
            <person name="Lluch J."/>
            <person name="Castinel A."/>
            <person name="Donnadieu C."/>
            <person name="Desvignes T."/>
            <person name="Floi Bucao C."/>
            <person name="Jouanno E."/>
            <person name="Wen M."/>
            <person name="Mejri S."/>
            <person name="Dirks R."/>
            <person name="Jansen H."/>
            <person name="Henkel C."/>
            <person name="Chen W.J."/>
            <person name="Zahm M."/>
            <person name="Cabau C."/>
            <person name="Klopp C."/>
            <person name="Thompson A.W."/>
            <person name="Robinson-Rechavi M."/>
            <person name="Braasch I."/>
            <person name="Lecointre G."/>
            <person name="Bobe J."/>
            <person name="Postlethwait J.H."/>
            <person name="Berthelot C."/>
            <person name="Roest Crollius H."/>
            <person name="Guiguen Y."/>
        </authorList>
    </citation>
    <scope>NUCLEOTIDE SEQUENCE</scope>
    <source>
        <strain evidence="1">NC1722</strain>
    </source>
</reference>
<proteinExistence type="predicted"/>
<sequence>MCFVIISVSEIDPMDQFFRQLFTIEAPEKESRLTLCLQILLTSYTNVSHSLFQLNQSELSITLSTGALLEPSAVHMNKGGSLCTPLSTMARAELGSVVLR</sequence>
<organism evidence="1 2">
    <name type="scientific">Aldrovandia affinis</name>
    <dbReference type="NCBI Taxonomy" id="143900"/>
    <lineage>
        <taxon>Eukaryota</taxon>
        <taxon>Metazoa</taxon>
        <taxon>Chordata</taxon>
        <taxon>Craniata</taxon>
        <taxon>Vertebrata</taxon>
        <taxon>Euteleostomi</taxon>
        <taxon>Actinopterygii</taxon>
        <taxon>Neopterygii</taxon>
        <taxon>Teleostei</taxon>
        <taxon>Notacanthiformes</taxon>
        <taxon>Halosauridae</taxon>
        <taxon>Aldrovandia</taxon>
    </lineage>
</organism>
<dbReference type="Proteomes" id="UP001221898">
    <property type="component" value="Unassembled WGS sequence"/>
</dbReference>
<evidence type="ECO:0000313" key="2">
    <source>
        <dbReference type="Proteomes" id="UP001221898"/>
    </source>
</evidence>
<evidence type="ECO:0000313" key="1">
    <source>
        <dbReference type="EMBL" id="KAJ8411012.1"/>
    </source>
</evidence>
<dbReference type="EMBL" id="JAINUG010000024">
    <property type="protein sequence ID" value="KAJ8411012.1"/>
    <property type="molecule type" value="Genomic_DNA"/>
</dbReference>
<keyword evidence="2" id="KW-1185">Reference proteome</keyword>
<dbReference type="AlphaFoldDB" id="A0AAD7WVQ4"/>